<keyword evidence="5" id="KW-0997">Cell inner membrane</keyword>
<evidence type="ECO:0000256" key="9">
    <source>
        <dbReference type="ARBA" id="ARBA00023136"/>
    </source>
</evidence>
<keyword evidence="7" id="KW-0653">Protein transport</keyword>
<comment type="similarity">
    <text evidence="2">Belongs to the GSP L family.</text>
</comment>
<gene>
    <name evidence="12" type="primary">gspL</name>
    <name evidence="12" type="ORF">M8231_05470</name>
</gene>
<evidence type="ECO:0000256" key="3">
    <source>
        <dbReference type="ARBA" id="ARBA00022448"/>
    </source>
</evidence>
<evidence type="ECO:0000256" key="6">
    <source>
        <dbReference type="ARBA" id="ARBA00022692"/>
    </source>
</evidence>
<dbReference type="PIRSF" id="PIRSF015761">
    <property type="entry name" value="Protein_L"/>
    <property type="match status" value="1"/>
</dbReference>
<keyword evidence="4" id="KW-1003">Cell membrane</keyword>
<keyword evidence="6" id="KW-0812">Transmembrane</keyword>
<reference evidence="12" key="1">
    <citation type="submission" date="2022-05" db="EMBL/GenBank/DDBJ databases">
        <title>Brevundimonas albigilva TT17 genome sequence.</title>
        <authorList>
            <person name="Lee K."/>
            <person name="Son H."/>
        </authorList>
    </citation>
    <scope>NUCLEOTIDE SEQUENCE</scope>
    <source>
        <strain evidence="12">TT17</strain>
    </source>
</reference>
<dbReference type="Proteomes" id="UP001055429">
    <property type="component" value="Chromosome"/>
</dbReference>
<dbReference type="CDD" id="cd24017">
    <property type="entry name" value="ASKHA_T2SSL_N"/>
    <property type="match status" value="1"/>
</dbReference>
<comment type="subcellular location">
    <subcellularLocation>
        <location evidence="1">Cell inner membrane</location>
        <topology evidence="1">Single-pass membrane protein</topology>
    </subcellularLocation>
</comment>
<evidence type="ECO:0000256" key="1">
    <source>
        <dbReference type="ARBA" id="ARBA00004377"/>
    </source>
</evidence>
<dbReference type="InterPro" id="IPR024230">
    <property type="entry name" value="GspL_cyto_dom"/>
</dbReference>
<feature type="domain" description="GspL cytoplasmic actin-ATPase-like" evidence="10">
    <location>
        <begin position="51"/>
        <end position="159"/>
    </location>
</feature>
<evidence type="ECO:0000256" key="7">
    <source>
        <dbReference type="ARBA" id="ARBA00022927"/>
    </source>
</evidence>
<keyword evidence="3" id="KW-0813">Transport</keyword>
<evidence type="ECO:0000259" key="10">
    <source>
        <dbReference type="Pfam" id="PF05134"/>
    </source>
</evidence>
<dbReference type="NCBIfam" id="TIGR01709">
    <property type="entry name" value="typeII_sec_gspL"/>
    <property type="match status" value="1"/>
</dbReference>
<dbReference type="InterPro" id="IPR043129">
    <property type="entry name" value="ATPase_NBD"/>
</dbReference>
<dbReference type="InterPro" id="IPR025691">
    <property type="entry name" value="GspL_pp_dom"/>
</dbReference>
<dbReference type="RefSeq" id="WP_250202413.1">
    <property type="nucleotide sequence ID" value="NZ_CP097649.1"/>
</dbReference>
<feature type="domain" description="GspL periplasmic" evidence="11">
    <location>
        <begin position="219"/>
        <end position="365"/>
    </location>
</feature>
<proteinExistence type="inferred from homology"/>
<dbReference type="InterPro" id="IPR007812">
    <property type="entry name" value="T2SS_protein-GspL"/>
</dbReference>
<evidence type="ECO:0000256" key="4">
    <source>
        <dbReference type="ARBA" id="ARBA00022475"/>
    </source>
</evidence>
<dbReference type="Pfam" id="PF12693">
    <property type="entry name" value="GspL_C"/>
    <property type="match status" value="1"/>
</dbReference>
<keyword evidence="8" id="KW-1133">Transmembrane helix</keyword>
<evidence type="ECO:0000313" key="12">
    <source>
        <dbReference type="EMBL" id="URI16429.1"/>
    </source>
</evidence>
<evidence type="ECO:0000313" key="13">
    <source>
        <dbReference type="Proteomes" id="UP001055429"/>
    </source>
</evidence>
<dbReference type="Pfam" id="PF05134">
    <property type="entry name" value="T2SSL"/>
    <property type="match status" value="1"/>
</dbReference>
<name>A0ABY4SR79_9CAUL</name>
<dbReference type="EMBL" id="CP097649">
    <property type="protein sequence ID" value="URI16429.1"/>
    <property type="molecule type" value="Genomic_DNA"/>
</dbReference>
<evidence type="ECO:0000256" key="8">
    <source>
        <dbReference type="ARBA" id="ARBA00022989"/>
    </source>
</evidence>
<sequence>MTQTRLVLIPPTAALPAPFLIVDPRGRVLQRGSLSLEAPDPTPDLRTVAVAPGADVLVRWLDLPVGGANQVRAAARWALKGELAGDPERLAVALGPTGPDGGPRLVAAVSSVLLEAWLDYLRALGVQPAALVPDCLTPPVPEAEGQLNAIRYGGDVALRGGAFAASVQADLVAAVAGDRRVTWIDGQEAVEDRLAATALHPPVDLLTALVRPRAASRGGWRLAAVLAAAVVASPLVLTLAHAARDSLAADRADRRTRALIAETWPEAARADDPIGEIQRRLSVAPPPGGFTAGAAALFAAVEQVEGAELDGLSADPEQGLRATVSYPAFQDLDALRAAVEAGGLGLSDTSTVEDGGRVVSEVIVGGPA</sequence>
<keyword evidence="13" id="KW-1185">Reference proteome</keyword>
<dbReference type="SUPFAM" id="SSF53067">
    <property type="entry name" value="Actin-like ATPase domain"/>
    <property type="match status" value="1"/>
</dbReference>
<accession>A0ABY4SR79</accession>
<protein>
    <submittedName>
        <fullName evidence="12">Type II secretion system protein GspL</fullName>
    </submittedName>
</protein>
<organism evidence="12 13">
    <name type="scientific">Brevundimonas albigilva</name>
    <dbReference type="NCBI Taxonomy" id="1312364"/>
    <lineage>
        <taxon>Bacteria</taxon>
        <taxon>Pseudomonadati</taxon>
        <taxon>Pseudomonadota</taxon>
        <taxon>Alphaproteobacteria</taxon>
        <taxon>Caulobacterales</taxon>
        <taxon>Caulobacteraceae</taxon>
        <taxon>Brevundimonas</taxon>
    </lineage>
</organism>
<keyword evidence="9" id="KW-0472">Membrane</keyword>
<evidence type="ECO:0000256" key="2">
    <source>
        <dbReference type="ARBA" id="ARBA00005318"/>
    </source>
</evidence>
<evidence type="ECO:0000256" key="5">
    <source>
        <dbReference type="ARBA" id="ARBA00022519"/>
    </source>
</evidence>
<evidence type="ECO:0000259" key="11">
    <source>
        <dbReference type="Pfam" id="PF12693"/>
    </source>
</evidence>
<dbReference type="Gene3D" id="3.30.420.380">
    <property type="match status" value="1"/>
</dbReference>